<proteinExistence type="predicted"/>
<dbReference type="Pfam" id="PF21983">
    <property type="entry name" value="NikA-like"/>
    <property type="match status" value="1"/>
</dbReference>
<dbReference type="RefSeq" id="WP_024685074.1">
    <property type="nucleotide sequence ID" value="NZ_CP047265.1"/>
</dbReference>
<dbReference type="InterPro" id="IPR053842">
    <property type="entry name" value="NikA-like"/>
</dbReference>
<dbReference type="Proteomes" id="UP000464644">
    <property type="component" value="Chromosome"/>
</dbReference>
<keyword evidence="2" id="KW-1185">Reference proteome</keyword>
<protein>
    <submittedName>
        <fullName evidence="1">Uncharacterized protein</fullName>
    </submittedName>
</protein>
<name>A0ABX6HCJ9_9PSED</name>
<organism evidence="1 2">
    <name type="scientific">Pseudomonas asturiensis</name>
    <dbReference type="NCBI Taxonomy" id="1190415"/>
    <lineage>
        <taxon>Bacteria</taxon>
        <taxon>Pseudomonadati</taxon>
        <taxon>Pseudomonadota</taxon>
        <taxon>Gammaproteobacteria</taxon>
        <taxon>Pseudomonadales</taxon>
        <taxon>Pseudomonadaceae</taxon>
        <taxon>Pseudomonas</taxon>
    </lineage>
</organism>
<evidence type="ECO:0000313" key="1">
    <source>
        <dbReference type="EMBL" id="QHF03309.1"/>
    </source>
</evidence>
<gene>
    <name evidence="1" type="ORF">N015_13190</name>
</gene>
<dbReference type="EMBL" id="CP047265">
    <property type="protein sequence ID" value="QHF03309.1"/>
    <property type="molecule type" value="Genomic_DNA"/>
</dbReference>
<sequence length="75" mass="8704">MFEVNSHKRSEVSKVRYRPDEMCQLRREAALAGLQLATYIRKLSMLGRELGAADVIRQMNGLEDQEQEREQHKSA</sequence>
<reference evidence="1 2" key="1">
    <citation type="journal article" date="2014" name="Genome Announc.">
        <title>Draft Genome Sequences of a Phylogenetically Diverse Suite of Pseudomonas syringae Strains from Multiple Source Populations.</title>
        <authorList>
            <person name="Baltrus D.A."/>
            <person name="Yourstone S."/>
            <person name="Lind A."/>
            <person name="Guilbaud C."/>
            <person name="Sands D.C."/>
            <person name="Jones C.D."/>
            <person name="Morris C.E."/>
            <person name="Dangl J.L."/>
        </authorList>
    </citation>
    <scope>NUCLEOTIDE SEQUENCE [LARGE SCALE GENOMIC DNA]</scope>
    <source>
        <strain evidence="1 2">CC1524</strain>
    </source>
</reference>
<accession>A0ABX6HCJ9</accession>
<evidence type="ECO:0000313" key="2">
    <source>
        <dbReference type="Proteomes" id="UP000464644"/>
    </source>
</evidence>